<dbReference type="GO" id="GO:0015171">
    <property type="term" value="F:amino acid transmembrane transporter activity"/>
    <property type="evidence" value="ECO:0007669"/>
    <property type="project" value="TreeGrafter"/>
</dbReference>
<sequence length="200" mass="21251">MSTSVYFQGLGLCASLIMAIGAQNAHVLRMGLARQHVVPTIAICIVLDCILITLGVAGMGKLIEDTPLLLAITRWGGAAFLVWYGLRAWRSALSSNQLDARGAPALDRRTAIITVLTLSLLNPHVYLDTVLLVGSIGGQQAPDSRPAFVLGAWTASALWFISLGFGARLLAPLFARPLAWRILDGLIGAVMLLIAALLVI</sequence>
<accession>A0A8J7FKP3</accession>
<evidence type="ECO:0000256" key="6">
    <source>
        <dbReference type="SAM" id="Phobius"/>
    </source>
</evidence>
<evidence type="ECO:0000256" key="2">
    <source>
        <dbReference type="ARBA" id="ARBA00022475"/>
    </source>
</evidence>
<proteinExistence type="predicted"/>
<feature type="transmembrane region" description="Helical" evidence="6">
    <location>
        <begin position="178"/>
        <end position="199"/>
    </location>
</feature>
<evidence type="ECO:0000256" key="1">
    <source>
        <dbReference type="ARBA" id="ARBA00004651"/>
    </source>
</evidence>
<keyword evidence="5 6" id="KW-0472">Membrane</keyword>
<organism evidence="7 8">
    <name type="scientific">Chitinilyticum piscinae</name>
    <dbReference type="NCBI Taxonomy" id="2866724"/>
    <lineage>
        <taxon>Bacteria</taxon>
        <taxon>Pseudomonadati</taxon>
        <taxon>Pseudomonadota</taxon>
        <taxon>Betaproteobacteria</taxon>
        <taxon>Neisseriales</taxon>
        <taxon>Chitinibacteraceae</taxon>
        <taxon>Chitinilyticum</taxon>
    </lineage>
</organism>
<dbReference type="PANTHER" id="PTHR30086">
    <property type="entry name" value="ARGININE EXPORTER PROTEIN ARGO"/>
    <property type="match status" value="1"/>
</dbReference>
<keyword evidence="8" id="KW-1185">Reference proteome</keyword>
<dbReference type="PANTHER" id="PTHR30086:SF20">
    <property type="entry name" value="ARGININE EXPORTER PROTEIN ARGO-RELATED"/>
    <property type="match status" value="1"/>
</dbReference>
<gene>
    <name evidence="7" type="ORF">INR99_08880</name>
</gene>
<evidence type="ECO:0000313" key="7">
    <source>
        <dbReference type="EMBL" id="MBE9609465.1"/>
    </source>
</evidence>
<feature type="transmembrane region" description="Helical" evidence="6">
    <location>
        <begin position="37"/>
        <end position="56"/>
    </location>
</feature>
<protein>
    <submittedName>
        <fullName evidence="7">Amino acid transporter</fullName>
    </submittedName>
</protein>
<dbReference type="InterPro" id="IPR001123">
    <property type="entry name" value="LeuE-type"/>
</dbReference>
<keyword evidence="4 6" id="KW-1133">Transmembrane helix</keyword>
<dbReference type="AlphaFoldDB" id="A0A8J7FKP3"/>
<feature type="transmembrane region" description="Helical" evidence="6">
    <location>
        <begin position="6"/>
        <end position="25"/>
    </location>
</feature>
<evidence type="ECO:0000256" key="5">
    <source>
        <dbReference type="ARBA" id="ARBA00023136"/>
    </source>
</evidence>
<evidence type="ECO:0000313" key="8">
    <source>
        <dbReference type="Proteomes" id="UP000604481"/>
    </source>
</evidence>
<comment type="subcellular location">
    <subcellularLocation>
        <location evidence="1">Cell membrane</location>
        <topology evidence="1">Multi-pass membrane protein</topology>
    </subcellularLocation>
</comment>
<reference evidence="7 8" key="1">
    <citation type="submission" date="2020-10" db="EMBL/GenBank/DDBJ databases">
        <title>The genome sequence of Chitinilyticum litopenaei 4Y14.</title>
        <authorList>
            <person name="Liu Y."/>
        </authorList>
    </citation>
    <scope>NUCLEOTIDE SEQUENCE [LARGE SCALE GENOMIC DNA]</scope>
    <source>
        <strain evidence="7 8">4Y14</strain>
    </source>
</reference>
<comment type="caution">
    <text evidence="7">The sequence shown here is derived from an EMBL/GenBank/DDBJ whole genome shotgun (WGS) entry which is preliminary data.</text>
</comment>
<feature type="transmembrane region" description="Helical" evidence="6">
    <location>
        <begin position="68"/>
        <end position="89"/>
    </location>
</feature>
<dbReference type="GO" id="GO:0005886">
    <property type="term" value="C:plasma membrane"/>
    <property type="evidence" value="ECO:0007669"/>
    <property type="project" value="UniProtKB-SubCell"/>
</dbReference>
<feature type="transmembrane region" description="Helical" evidence="6">
    <location>
        <begin position="147"/>
        <end position="171"/>
    </location>
</feature>
<keyword evidence="3 6" id="KW-0812">Transmembrane</keyword>
<keyword evidence="2" id="KW-1003">Cell membrane</keyword>
<evidence type="ECO:0000256" key="3">
    <source>
        <dbReference type="ARBA" id="ARBA00022692"/>
    </source>
</evidence>
<feature type="transmembrane region" description="Helical" evidence="6">
    <location>
        <begin position="110"/>
        <end position="127"/>
    </location>
</feature>
<evidence type="ECO:0000256" key="4">
    <source>
        <dbReference type="ARBA" id="ARBA00022989"/>
    </source>
</evidence>
<dbReference type="Proteomes" id="UP000604481">
    <property type="component" value="Unassembled WGS sequence"/>
</dbReference>
<dbReference type="EMBL" id="JADFUA010000004">
    <property type="protein sequence ID" value="MBE9609465.1"/>
    <property type="molecule type" value="Genomic_DNA"/>
</dbReference>
<name>A0A8J7FKP3_9NEIS</name>
<dbReference type="Pfam" id="PF01810">
    <property type="entry name" value="LysE"/>
    <property type="match status" value="1"/>
</dbReference>
<dbReference type="RefSeq" id="WP_194115988.1">
    <property type="nucleotide sequence ID" value="NZ_JADFUA010000004.1"/>
</dbReference>